<feature type="domain" description="PurM-like N-terminal" evidence="2">
    <location>
        <begin position="39"/>
        <end position="152"/>
    </location>
</feature>
<dbReference type="SUPFAM" id="SSF56042">
    <property type="entry name" value="PurM C-terminal domain-like"/>
    <property type="match status" value="1"/>
</dbReference>
<evidence type="ECO:0000259" key="2">
    <source>
        <dbReference type="Pfam" id="PF00586"/>
    </source>
</evidence>
<keyword evidence="5" id="KW-1185">Reference proteome</keyword>
<dbReference type="InterPro" id="IPR016188">
    <property type="entry name" value="PurM-like_N"/>
</dbReference>
<evidence type="ECO:0000313" key="5">
    <source>
        <dbReference type="Proteomes" id="UP000425916"/>
    </source>
</evidence>
<dbReference type="Gene3D" id="3.90.650.10">
    <property type="entry name" value="PurM-like C-terminal domain"/>
    <property type="match status" value="1"/>
</dbReference>
<dbReference type="Pfam" id="PF00586">
    <property type="entry name" value="AIRS"/>
    <property type="match status" value="1"/>
</dbReference>
<dbReference type="InterPro" id="IPR036921">
    <property type="entry name" value="PurM-like_N_sf"/>
</dbReference>
<sequence length="337" mass="36237">MIGDKILLAHGDGGLLTHELISNLFLRHFENSILKTMSDAATLPLEIEKGRLVVTTDSFVIKPIFFPGGDIGKLAVCGTVNDLAVSGAVPRYLTASFILEEGLPLADLEKILTSMAEAARMAGVTIIAGDTKVVERGNADKIFVNTTGVGLVPEGVELGYHRVEEGDVVILNGNIGEHGLAVVSRREGLEFESDIISDCTCLNSITQDLLFQYKGIKLMRDPTRGGVATTVKEIALATNKDIFLFEDRIPISDEVRWAAEMLGLDPLYLANEGKFIAVVSPQEAPDIVAALRRLPQGQQASIIGEVKKGQGNVFLKTSLGATKLIDMLAGEQLPRIC</sequence>
<dbReference type="GO" id="GO:0016829">
    <property type="term" value="F:lyase activity"/>
    <property type="evidence" value="ECO:0007669"/>
    <property type="project" value="UniProtKB-KW"/>
</dbReference>
<keyword evidence="4" id="KW-0456">Lyase</keyword>
<dbReference type="CDD" id="cd02197">
    <property type="entry name" value="HypE"/>
    <property type="match status" value="1"/>
</dbReference>
<dbReference type="EC" id="4.2.1.-" evidence="4"/>
<evidence type="ECO:0000256" key="1">
    <source>
        <dbReference type="ARBA" id="ARBA00006243"/>
    </source>
</evidence>
<dbReference type="GO" id="GO:0051604">
    <property type="term" value="P:protein maturation"/>
    <property type="evidence" value="ECO:0007669"/>
    <property type="project" value="TreeGrafter"/>
</dbReference>
<dbReference type="EMBL" id="CP046244">
    <property type="protein sequence ID" value="QGP91008.1"/>
    <property type="molecule type" value="Genomic_DNA"/>
</dbReference>
<evidence type="ECO:0000313" key="4">
    <source>
        <dbReference type="EMBL" id="QGP91008.1"/>
    </source>
</evidence>
<name>A0A6I5ZMC1_9FIRM</name>
<dbReference type="AlphaFoldDB" id="A0A6I5ZMC1"/>
<reference evidence="4 5" key="1">
    <citation type="submission" date="2019-11" db="EMBL/GenBank/DDBJ databases">
        <title>Genome sequence of Moorella glycerini DSM11254.</title>
        <authorList>
            <person name="Poehlein A."/>
            <person name="Boeer T."/>
            <person name="Daniel R."/>
        </authorList>
    </citation>
    <scope>NUCLEOTIDE SEQUENCE [LARGE SCALE GENOMIC DNA]</scope>
    <source>
        <strain evidence="4 5">DSM 11254</strain>
    </source>
</reference>
<feature type="domain" description="PurM-like C-terminal" evidence="3">
    <location>
        <begin position="164"/>
        <end position="312"/>
    </location>
</feature>
<dbReference type="Pfam" id="PF02769">
    <property type="entry name" value="AIRS_C"/>
    <property type="match status" value="1"/>
</dbReference>
<organism evidence="4 5">
    <name type="scientific">Neomoorella glycerini</name>
    <dbReference type="NCBI Taxonomy" id="55779"/>
    <lineage>
        <taxon>Bacteria</taxon>
        <taxon>Bacillati</taxon>
        <taxon>Bacillota</taxon>
        <taxon>Clostridia</taxon>
        <taxon>Neomoorellales</taxon>
        <taxon>Neomoorellaceae</taxon>
        <taxon>Neomoorella</taxon>
    </lineage>
</organism>
<dbReference type="InterPro" id="IPR036676">
    <property type="entry name" value="PurM-like_C_sf"/>
</dbReference>
<accession>A0A6I5ZMC1</accession>
<dbReference type="OrthoDB" id="9801934at2"/>
<evidence type="ECO:0000259" key="3">
    <source>
        <dbReference type="Pfam" id="PF02769"/>
    </source>
</evidence>
<dbReference type="InterPro" id="IPR010918">
    <property type="entry name" value="PurM-like_C_dom"/>
</dbReference>
<gene>
    <name evidence="4" type="primary">hypE_1</name>
    <name evidence="4" type="ORF">MGLY_03320</name>
</gene>
<dbReference type="PANTHER" id="PTHR30303:SF0">
    <property type="entry name" value="CARBAMOYL DEHYDRATASE HYPE"/>
    <property type="match status" value="1"/>
</dbReference>
<dbReference type="RefSeq" id="WP_156271442.1">
    <property type="nucleotide sequence ID" value="NZ_CP046244.1"/>
</dbReference>
<dbReference type="Proteomes" id="UP000425916">
    <property type="component" value="Chromosome"/>
</dbReference>
<dbReference type="Gene3D" id="3.30.1330.10">
    <property type="entry name" value="PurM-like, N-terminal domain"/>
    <property type="match status" value="1"/>
</dbReference>
<protein>
    <submittedName>
        <fullName evidence="4">Carbamoyl dehydratase HypE</fullName>
        <ecNumber evidence="4">4.2.1.-</ecNumber>
    </submittedName>
</protein>
<proteinExistence type="inferred from homology"/>
<dbReference type="PIRSF" id="PIRSF005644">
    <property type="entry name" value="Hdrgns_mtr_HypE"/>
    <property type="match status" value="1"/>
</dbReference>
<dbReference type="PANTHER" id="PTHR30303">
    <property type="entry name" value="HYDROGENASE ISOENZYMES FORMATION PROTEIN HYPE"/>
    <property type="match status" value="1"/>
</dbReference>
<dbReference type="NCBIfam" id="TIGR02124">
    <property type="entry name" value="hypE"/>
    <property type="match status" value="1"/>
</dbReference>
<dbReference type="InterPro" id="IPR011854">
    <property type="entry name" value="HypE"/>
</dbReference>
<comment type="similarity">
    <text evidence="1">Belongs to the HypE family.</text>
</comment>
<dbReference type="SUPFAM" id="SSF55326">
    <property type="entry name" value="PurM N-terminal domain-like"/>
    <property type="match status" value="1"/>
</dbReference>